<comment type="caution">
    <text evidence="1">The sequence shown here is derived from an EMBL/GenBank/DDBJ whole genome shotgun (WGS) entry which is preliminary data.</text>
</comment>
<proteinExistence type="predicted"/>
<organism evidence="1 2">
    <name type="scientific">Macrosiphum euphorbiae</name>
    <name type="common">potato aphid</name>
    <dbReference type="NCBI Taxonomy" id="13131"/>
    <lineage>
        <taxon>Eukaryota</taxon>
        <taxon>Metazoa</taxon>
        <taxon>Ecdysozoa</taxon>
        <taxon>Arthropoda</taxon>
        <taxon>Hexapoda</taxon>
        <taxon>Insecta</taxon>
        <taxon>Pterygota</taxon>
        <taxon>Neoptera</taxon>
        <taxon>Paraneoptera</taxon>
        <taxon>Hemiptera</taxon>
        <taxon>Sternorrhyncha</taxon>
        <taxon>Aphidomorpha</taxon>
        <taxon>Aphidoidea</taxon>
        <taxon>Aphididae</taxon>
        <taxon>Macrosiphini</taxon>
        <taxon>Macrosiphum</taxon>
    </lineage>
</organism>
<dbReference type="EMBL" id="CARXXK010001349">
    <property type="protein sequence ID" value="CAI6375535.1"/>
    <property type="molecule type" value="Genomic_DNA"/>
</dbReference>
<dbReference type="Proteomes" id="UP001160148">
    <property type="component" value="Unassembled WGS sequence"/>
</dbReference>
<protein>
    <submittedName>
        <fullName evidence="1">Uncharacterized protein</fullName>
    </submittedName>
</protein>
<keyword evidence="2" id="KW-1185">Reference proteome</keyword>
<accession>A0AAV0Y3T6</accession>
<name>A0AAV0Y3T6_9HEMI</name>
<reference evidence="1 2" key="1">
    <citation type="submission" date="2023-01" db="EMBL/GenBank/DDBJ databases">
        <authorList>
            <person name="Whitehead M."/>
        </authorList>
    </citation>
    <scope>NUCLEOTIDE SEQUENCE [LARGE SCALE GENOMIC DNA]</scope>
</reference>
<dbReference type="AlphaFoldDB" id="A0AAV0Y3T6"/>
<gene>
    <name evidence="1" type="ORF">MEUPH1_LOCUS29020</name>
</gene>
<evidence type="ECO:0000313" key="1">
    <source>
        <dbReference type="EMBL" id="CAI6375535.1"/>
    </source>
</evidence>
<sequence>MQDKWKNYQVYEQHQQVWYRKYSTLLHRINTTRDEFKRLTEDTKPDPAVKRVRNVGINVCPESIRKEIAIANEITIL</sequence>
<evidence type="ECO:0000313" key="2">
    <source>
        <dbReference type="Proteomes" id="UP001160148"/>
    </source>
</evidence>